<dbReference type="AlphaFoldDB" id="A0A915JUD3"/>
<reference evidence="2" key="1">
    <citation type="submission" date="2022-11" db="UniProtKB">
        <authorList>
            <consortium name="WormBaseParasite"/>
        </authorList>
    </citation>
    <scope>IDENTIFICATION</scope>
</reference>
<evidence type="ECO:0000313" key="2">
    <source>
        <dbReference type="WBParaSite" id="nRc.2.0.1.t29965-RA"/>
    </source>
</evidence>
<accession>A0A915JUD3</accession>
<keyword evidence="1" id="KW-1185">Reference proteome</keyword>
<organism evidence="1 2">
    <name type="scientific">Romanomermis culicivorax</name>
    <name type="common">Nematode worm</name>
    <dbReference type="NCBI Taxonomy" id="13658"/>
    <lineage>
        <taxon>Eukaryota</taxon>
        <taxon>Metazoa</taxon>
        <taxon>Ecdysozoa</taxon>
        <taxon>Nematoda</taxon>
        <taxon>Enoplea</taxon>
        <taxon>Dorylaimia</taxon>
        <taxon>Mermithida</taxon>
        <taxon>Mermithoidea</taxon>
        <taxon>Mermithidae</taxon>
        <taxon>Romanomermis</taxon>
    </lineage>
</organism>
<sequence length="110" mass="11196">MDNAAGIRDNAAGDWGAVAVAIRNGNASIRLTWSLRAHNVSLKALATWGSGFARATGCCWAITTSVWAPVVVIDRDAATTAVGGALGVACSTARQTASTAGHDDSPSNRI</sequence>
<dbReference type="WBParaSite" id="nRc.2.0.1.t29965-RA">
    <property type="protein sequence ID" value="nRc.2.0.1.t29965-RA"/>
    <property type="gene ID" value="nRc.2.0.1.g29965"/>
</dbReference>
<name>A0A915JUD3_ROMCU</name>
<protein>
    <submittedName>
        <fullName evidence="2">Uncharacterized protein</fullName>
    </submittedName>
</protein>
<proteinExistence type="predicted"/>
<dbReference type="Proteomes" id="UP000887565">
    <property type="component" value="Unplaced"/>
</dbReference>
<evidence type="ECO:0000313" key="1">
    <source>
        <dbReference type="Proteomes" id="UP000887565"/>
    </source>
</evidence>